<dbReference type="InterPro" id="IPR018253">
    <property type="entry name" value="DnaJ_domain_CS"/>
</dbReference>
<dbReference type="InterPro" id="IPR016064">
    <property type="entry name" value="NAD/diacylglycerol_kinase_sf"/>
</dbReference>
<evidence type="ECO:0000259" key="10">
    <source>
        <dbReference type="PROSITE" id="PS50076"/>
    </source>
</evidence>
<keyword evidence="8" id="KW-0143">Chaperone</keyword>
<dbReference type="GO" id="GO:0051082">
    <property type="term" value="F:unfolded protein binding"/>
    <property type="evidence" value="ECO:0007669"/>
    <property type="project" value="InterPro"/>
</dbReference>
<dbReference type="HAMAP" id="MF_00361">
    <property type="entry name" value="NAD_kinase"/>
    <property type="match status" value="1"/>
</dbReference>
<feature type="compositionally biased region" description="Basic and acidic residues" evidence="9">
    <location>
        <begin position="179"/>
        <end position="194"/>
    </location>
</feature>
<dbReference type="FunFam" id="3.40.50.10330:FF:000033">
    <property type="entry name" value="NADH kinase, variant 3"/>
    <property type="match status" value="1"/>
</dbReference>
<protein>
    <recommendedName>
        <fullName evidence="10">J domain-containing protein</fullName>
    </recommendedName>
</protein>
<reference evidence="11 12" key="1">
    <citation type="submission" date="2019-11" db="EMBL/GenBank/DDBJ databases">
        <title>Venturia inaequalis Genome Resource.</title>
        <authorList>
            <person name="Lichtner F.J."/>
        </authorList>
    </citation>
    <scope>NUCLEOTIDE SEQUENCE [LARGE SCALE GENOMIC DNA]</scope>
    <source>
        <strain evidence="11">Bline_iso_100314</strain>
    </source>
</reference>
<keyword evidence="2" id="KW-0808">Transferase</keyword>
<dbReference type="PANTHER" id="PTHR24078:SF553">
    <property type="entry name" value="DNAJ HOMOLOG SUBFAMILY B MEMBER 5"/>
    <property type="match status" value="1"/>
</dbReference>
<dbReference type="PRINTS" id="PR00625">
    <property type="entry name" value="JDOMAIN"/>
</dbReference>
<dbReference type="PROSITE" id="PS50076">
    <property type="entry name" value="DNAJ_2"/>
    <property type="match status" value="1"/>
</dbReference>
<keyword evidence="4" id="KW-0418">Kinase</keyword>
<dbReference type="EMBL" id="WNWQ01000748">
    <property type="protein sequence ID" value="KAE9964066.1"/>
    <property type="molecule type" value="Genomic_DNA"/>
</dbReference>
<dbReference type="InterPro" id="IPR017437">
    <property type="entry name" value="ATP-NAD_kinase_PpnK-typ_C"/>
</dbReference>
<dbReference type="PANTHER" id="PTHR24078">
    <property type="entry name" value="DNAJ HOMOLOG SUBFAMILY C MEMBER"/>
    <property type="match status" value="1"/>
</dbReference>
<evidence type="ECO:0000256" key="6">
    <source>
        <dbReference type="ARBA" id="ARBA00022857"/>
    </source>
</evidence>
<dbReference type="FunFam" id="2.60.200.30:FF:000009">
    <property type="entry name" value="Poly(P)/ATP NAD kinase"/>
    <property type="match status" value="1"/>
</dbReference>
<feature type="domain" description="J" evidence="10">
    <location>
        <begin position="394"/>
        <end position="459"/>
    </location>
</feature>
<dbReference type="PROSITE" id="PS00636">
    <property type="entry name" value="DNAJ_1"/>
    <property type="match status" value="1"/>
</dbReference>
<dbReference type="SMART" id="SM00271">
    <property type="entry name" value="DnaJ"/>
    <property type="match status" value="1"/>
</dbReference>
<evidence type="ECO:0000256" key="7">
    <source>
        <dbReference type="ARBA" id="ARBA00023027"/>
    </source>
</evidence>
<evidence type="ECO:0000313" key="12">
    <source>
        <dbReference type="Proteomes" id="UP000433883"/>
    </source>
</evidence>
<feature type="region of interest" description="Disordered" evidence="9">
    <location>
        <begin position="561"/>
        <end position="585"/>
    </location>
</feature>
<gene>
    <name evidence="11" type="ORF">BLS_008669</name>
</gene>
<dbReference type="InterPro" id="IPR002939">
    <property type="entry name" value="DnaJ_C"/>
</dbReference>
<dbReference type="Pfam" id="PF01556">
    <property type="entry name" value="DnaJ_C"/>
    <property type="match status" value="1"/>
</dbReference>
<dbReference type="Pfam" id="PF00226">
    <property type="entry name" value="DnaJ"/>
    <property type="match status" value="1"/>
</dbReference>
<dbReference type="GO" id="GO:0003951">
    <property type="term" value="F:NAD+ kinase activity"/>
    <property type="evidence" value="ECO:0007669"/>
    <property type="project" value="InterPro"/>
</dbReference>
<dbReference type="CDD" id="cd10747">
    <property type="entry name" value="DnaJ_C"/>
    <property type="match status" value="1"/>
</dbReference>
<dbReference type="Pfam" id="PF01513">
    <property type="entry name" value="NAD_kinase"/>
    <property type="match status" value="1"/>
</dbReference>
<evidence type="ECO:0000256" key="2">
    <source>
        <dbReference type="ARBA" id="ARBA00022679"/>
    </source>
</evidence>
<dbReference type="InterPro" id="IPR017438">
    <property type="entry name" value="ATP-NAD_kinase_N"/>
</dbReference>
<evidence type="ECO:0000256" key="1">
    <source>
        <dbReference type="ARBA" id="ARBA00010995"/>
    </source>
</evidence>
<dbReference type="GO" id="GO:0019674">
    <property type="term" value="P:NAD+ metabolic process"/>
    <property type="evidence" value="ECO:0007669"/>
    <property type="project" value="InterPro"/>
</dbReference>
<dbReference type="GO" id="GO:0005829">
    <property type="term" value="C:cytosol"/>
    <property type="evidence" value="ECO:0007669"/>
    <property type="project" value="TreeGrafter"/>
</dbReference>
<dbReference type="Proteomes" id="UP000433883">
    <property type="component" value="Unassembled WGS sequence"/>
</dbReference>
<evidence type="ECO:0000313" key="11">
    <source>
        <dbReference type="EMBL" id="KAE9964066.1"/>
    </source>
</evidence>
<name>A0A8H3U539_VENIN</name>
<dbReference type="Gene3D" id="3.40.50.10330">
    <property type="entry name" value="Probable inorganic polyphosphate/atp-NAD kinase, domain 1"/>
    <property type="match status" value="1"/>
</dbReference>
<dbReference type="SUPFAM" id="SSF46565">
    <property type="entry name" value="Chaperone J-domain"/>
    <property type="match status" value="1"/>
</dbReference>
<dbReference type="InterPro" id="IPR008971">
    <property type="entry name" value="HSP40/DnaJ_pept-bd"/>
</dbReference>
<evidence type="ECO:0000256" key="4">
    <source>
        <dbReference type="ARBA" id="ARBA00022777"/>
    </source>
</evidence>
<evidence type="ECO:0000256" key="5">
    <source>
        <dbReference type="ARBA" id="ARBA00022840"/>
    </source>
</evidence>
<dbReference type="Gene3D" id="2.60.260.20">
    <property type="entry name" value="Urease metallochaperone UreE, N-terminal domain"/>
    <property type="match status" value="2"/>
</dbReference>
<accession>A0A8H3U539</accession>
<dbReference type="InterPro" id="IPR001623">
    <property type="entry name" value="DnaJ_domain"/>
</dbReference>
<evidence type="ECO:0000256" key="3">
    <source>
        <dbReference type="ARBA" id="ARBA00022741"/>
    </source>
</evidence>
<comment type="similarity">
    <text evidence="1">Belongs to the NAD kinase family.</text>
</comment>
<dbReference type="FunFam" id="2.60.260.20:FF:000002">
    <property type="entry name" value="Dnaj homolog subfamily b member"/>
    <property type="match status" value="1"/>
</dbReference>
<keyword evidence="7" id="KW-0520">NAD</keyword>
<proteinExistence type="inferred from homology"/>
<dbReference type="SUPFAM" id="SSF49493">
    <property type="entry name" value="HSP40/DnaJ peptide-binding domain"/>
    <property type="match status" value="2"/>
</dbReference>
<dbReference type="InterPro" id="IPR036869">
    <property type="entry name" value="J_dom_sf"/>
</dbReference>
<feature type="compositionally biased region" description="Polar residues" evidence="9">
    <location>
        <begin position="166"/>
        <end position="178"/>
    </location>
</feature>
<dbReference type="Gene3D" id="2.60.200.30">
    <property type="entry name" value="Probable inorganic polyphosphate/atp-NAD kinase, domain 2"/>
    <property type="match status" value="1"/>
</dbReference>
<feature type="region of interest" description="Disordered" evidence="9">
    <location>
        <begin position="706"/>
        <end position="735"/>
    </location>
</feature>
<feature type="region of interest" description="Disordered" evidence="9">
    <location>
        <begin position="166"/>
        <end position="205"/>
    </location>
</feature>
<sequence length="763" mass="82972">MIPRNLRAGKAHTRIFQHKTNHNDLLCLQWPSPPRNVLITKKTNSPNITEASIEFAKHVHSSYPDINFILERNAADEIHESLPFPVYSVSRSMDEAEPALHEKVDLISTLGGDGTILHASSLFATARNVPPILSFSMGTLGFLGEWKFKEYKRAFREVYMSGATTGNDNYLKENTSQDNQKEKSTRDIGPHEVHGTPTGWSSIRGKSMGSNRGARVLLRNRLKVGVFGPDGQRISGDDSIASAKGDVYAMNEVIMHRGATPHLAVIEVSIGGRFLTEAVADGMIISTPTGSTAYSLSSGGSIVHPLVSSLLLTPICPRSLSFRPLVLPANTPISLRLSEKNRGREVEVSIDGVRRSQGLGLGMEVRVWGETIKDRQGNWTGGVPSVVRGAVGSDLYDQLSIKPDATQDEIKKAYKKGAMKWHPDKNKDNPNASEKFKELSQAYEILSDPEKRKTYDQHGLEWILRGGPSMADAGPPPGGMPGGAGGMPGGFNFGGMPGGRGGGAQTFHFSSGGPGGGSFNFSNPEDIFADFFRQSGGGMDDEMGGIPGMGGGFRGFGGMPQAARGGGRRSSRFNDVNGGPRQPTPEVTVLERPLMVSLEDLFKGTTKKMKIQRKKFNDGTGKLEKEERLLTMPIKPGFKAGGKFKFTDVGDQVEGGTQDMHFVVKEKPHPLFLREGDDLKHDVEIDLKEALTGWSKTVQTIDGKSLQVAHSGPTPPTWTEKFPNLGMPKSKKPSDRGDFIVGVKIKYPTSLTREQKDELKKIL</sequence>
<dbReference type="Pfam" id="PF20143">
    <property type="entry name" value="NAD_kinase_C"/>
    <property type="match status" value="1"/>
</dbReference>
<dbReference type="SUPFAM" id="SSF111331">
    <property type="entry name" value="NAD kinase/diacylglycerol kinase-like"/>
    <property type="match status" value="1"/>
</dbReference>
<dbReference type="GO" id="GO:0006457">
    <property type="term" value="P:protein folding"/>
    <property type="evidence" value="ECO:0007669"/>
    <property type="project" value="InterPro"/>
</dbReference>
<dbReference type="GO" id="GO:0006413">
    <property type="term" value="P:translational initiation"/>
    <property type="evidence" value="ECO:0007669"/>
    <property type="project" value="TreeGrafter"/>
</dbReference>
<dbReference type="GO" id="GO:0051087">
    <property type="term" value="F:protein-folding chaperone binding"/>
    <property type="evidence" value="ECO:0007669"/>
    <property type="project" value="TreeGrafter"/>
</dbReference>
<keyword evidence="6" id="KW-0521">NADP</keyword>
<evidence type="ECO:0000256" key="9">
    <source>
        <dbReference type="SAM" id="MobiDB-lite"/>
    </source>
</evidence>
<comment type="caution">
    <text evidence="11">The sequence shown here is derived from an EMBL/GenBank/DDBJ whole genome shotgun (WGS) entry which is preliminary data.</text>
</comment>
<dbReference type="CDD" id="cd06257">
    <property type="entry name" value="DnaJ"/>
    <property type="match status" value="1"/>
</dbReference>
<dbReference type="FunFam" id="2.60.260.20:FF:000013">
    <property type="entry name" value="DnaJ subfamily B member 11"/>
    <property type="match status" value="1"/>
</dbReference>
<keyword evidence="5" id="KW-0067">ATP-binding</keyword>
<dbReference type="InterPro" id="IPR051339">
    <property type="entry name" value="DnaJ_subfamily_B"/>
</dbReference>
<dbReference type="Gene3D" id="1.10.287.110">
    <property type="entry name" value="DnaJ domain"/>
    <property type="match status" value="1"/>
</dbReference>
<dbReference type="AlphaFoldDB" id="A0A8H3U539"/>
<evidence type="ECO:0000256" key="8">
    <source>
        <dbReference type="ARBA" id="ARBA00023186"/>
    </source>
</evidence>
<dbReference type="GO" id="GO:0006741">
    <property type="term" value="P:NADP+ biosynthetic process"/>
    <property type="evidence" value="ECO:0007669"/>
    <property type="project" value="InterPro"/>
</dbReference>
<organism evidence="11 12">
    <name type="scientific">Venturia inaequalis</name>
    <name type="common">Apple scab fungus</name>
    <dbReference type="NCBI Taxonomy" id="5025"/>
    <lineage>
        <taxon>Eukaryota</taxon>
        <taxon>Fungi</taxon>
        <taxon>Dikarya</taxon>
        <taxon>Ascomycota</taxon>
        <taxon>Pezizomycotina</taxon>
        <taxon>Dothideomycetes</taxon>
        <taxon>Pleosporomycetidae</taxon>
        <taxon>Venturiales</taxon>
        <taxon>Venturiaceae</taxon>
        <taxon>Venturia</taxon>
    </lineage>
</organism>
<dbReference type="GO" id="GO:0005524">
    <property type="term" value="F:ATP binding"/>
    <property type="evidence" value="ECO:0007669"/>
    <property type="project" value="UniProtKB-KW"/>
</dbReference>
<dbReference type="InterPro" id="IPR002504">
    <property type="entry name" value="NADK"/>
</dbReference>
<keyword evidence="3" id="KW-0547">Nucleotide-binding</keyword>